<dbReference type="InterPro" id="IPR011024">
    <property type="entry name" value="G_crystallin-like"/>
</dbReference>
<keyword evidence="1" id="KW-0732">Signal</keyword>
<comment type="caution">
    <text evidence="2">The sequence shown here is derived from an EMBL/GenBank/DDBJ whole genome shotgun (WGS) entry which is preliminary data.</text>
</comment>
<dbReference type="RefSeq" id="WP_184845011.1">
    <property type="nucleotide sequence ID" value="NZ_JACHMN010000003.1"/>
</dbReference>
<proteinExistence type="predicted"/>
<dbReference type="Proteomes" id="UP000587527">
    <property type="component" value="Unassembled WGS sequence"/>
</dbReference>
<reference evidence="2 3" key="1">
    <citation type="submission" date="2020-08" db="EMBL/GenBank/DDBJ databases">
        <title>Sequencing the genomes of 1000 actinobacteria strains.</title>
        <authorList>
            <person name="Klenk H.-P."/>
        </authorList>
    </citation>
    <scope>NUCLEOTIDE SEQUENCE [LARGE SCALE GENOMIC DNA]</scope>
    <source>
        <strain evidence="2 3">DSM 45362</strain>
    </source>
</reference>
<dbReference type="AlphaFoldDB" id="A0A841C1H2"/>
<dbReference type="SUPFAM" id="SSF49695">
    <property type="entry name" value="gamma-Crystallin-like"/>
    <property type="match status" value="1"/>
</dbReference>
<accession>A0A841C1H2</accession>
<protein>
    <recommendedName>
        <fullName evidence="4">Peptidase inhibitor family I36</fullName>
    </recommendedName>
</protein>
<dbReference type="Gene3D" id="2.60.20.10">
    <property type="entry name" value="Crystallins"/>
    <property type="match status" value="1"/>
</dbReference>
<name>A0A841C1H2_9ACTN</name>
<evidence type="ECO:0000256" key="1">
    <source>
        <dbReference type="SAM" id="SignalP"/>
    </source>
</evidence>
<evidence type="ECO:0008006" key="4">
    <source>
        <dbReference type="Google" id="ProtNLM"/>
    </source>
</evidence>
<feature type="chain" id="PRO_5032687949" description="Peptidase inhibitor family I36" evidence="1">
    <location>
        <begin position="31"/>
        <end position="120"/>
    </location>
</feature>
<feature type="signal peptide" evidence="1">
    <location>
        <begin position="1"/>
        <end position="30"/>
    </location>
</feature>
<evidence type="ECO:0000313" key="3">
    <source>
        <dbReference type="Proteomes" id="UP000587527"/>
    </source>
</evidence>
<evidence type="ECO:0000313" key="2">
    <source>
        <dbReference type="EMBL" id="MBB5873598.1"/>
    </source>
</evidence>
<gene>
    <name evidence="2" type="ORF">F4553_007032</name>
</gene>
<keyword evidence="3" id="KW-1185">Reference proteome</keyword>
<organism evidence="2 3">
    <name type="scientific">Allocatelliglobosispora scoriae</name>
    <dbReference type="NCBI Taxonomy" id="643052"/>
    <lineage>
        <taxon>Bacteria</taxon>
        <taxon>Bacillati</taxon>
        <taxon>Actinomycetota</taxon>
        <taxon>Actinomycetes</taxon>
        <taxon>Micromonosporales</taxon>
        <taxon>Micromonosporaceae</taxon>
        <taxon>Allocatelliglobosispora</taxon>
    </lineage>
</organism>
<sequence>MTRTKKIMAALGAAVLPVLFIGAVGSPAAADCPGDTFCLYETAGYAGGQYTYHPTTSCTNLGSGIADDANAMRNYRGYYVKLWDFPGCSGSLTYTANPNSYDSDFGNNGFSNKASSLKRV</sequence>
<dbReference type="Pfam" id="PF03995">
    <property type="entry name" value="Inhibitor_I36"/>
    <property type="match status" value="1"/>
</dbReference>
<dbReference type="EMBL" id="JACHMN010000003">
    <property type="protein sequence ID" value="MBB5873598.1"/>
    <property type="molecule type" value="Genomic_DNA"/>
</dbReference>